<accession>A0A9D1FHJ9</accession>
<protein>
    <submittedName>
        <fullName evidence="1">Uncharacterized protein</fullName>
    </submittedName>
</protein>
<dbReference type="AlphaFoldDB" id="A0A9D1FHJ9"/>
<name>A0A9D1FHJ9_9BACT</name>
<evidence type="ECO:0000313" key="1">
    <source>
        <dbReference type="EMBL" id="HIS73966.1"/>
    </source>
</evidence>
<sequence>MKIAPININQSFQGKLVYDKEQVAKKISTLGQYGSDGSINISRPTERQQVIKVAKAINFLKDEVETKLPDDVTYQLDVFASSEFDVANSIEYVTFSAKKADKTLETKTGGGFAEKLKSIFTKNKETKNPDNNEISCCIYVNDPSFDKQVARYADKLTSGTNDSGSVIDLLD</sequence>
<comment type="caution">
    <text evidence="1">The sequence shown here is derived from an EMBL/GenBank/DDBJ whole genome shotgun (WGS) entry which is preliminary data.</text>
</comment>
<proteinExistence type="predicted"/>
<evidence type="ECO:0000313" key="2">
    <source>
        <dbReference type="Proteomes" id="UP000886865"/>
    </source>
</evidence>
<dbReference type="Proteomes" id="UP000886865">
    <property type="component" value="Unassembled WGS sequence"/>
</dbReference>
<reference evidence="1" key="2">
    <citation type="journal article" date="2021" name="PeerJ">
        <title>Extensive microbial diversity within the chicken gut microbiome revealed by metagenomics and culture.</title>
        <authorList>
            <person name="Gilroy R."/>
            <person name="Ravi A."/>
            <person name="Getino M."/>
            <person name="Pursley I."/>
            <person name="Horton D.L."/>
            <person name="Alikhan N.F."/>
            <person name="Baker D."/>
            <person name="Gharbi K."/>
            <person name="Hall N."/>
            <person name="Watson M."/>
            <person name="Adriaenssens E.M."/>
            <person name="Foster-Nyarko E."/>
            <person name="Jarju S."/>
            <person name="Secka A."/>
            <person name="Antonio M."/>
            <person name="Oren A."/>
            <person name="Chaudhuri R.R."/>
            <person name="La Ragione R."/>
            <person name="Hildebrand F."/>
            <person name="Pallen M.J."/>
        </authorList>
    </citation>
    <scope>NUCLEOTIDE SEQUENCE</scope>
    <source>
        <strain evidence="1">CHK152-2871</strain>
    </source>
</reference>
<organism evidence="1 2">
    <name type="scientific">Candidatus Galligastranaerophilus intestinavium</name>
    <dbReference type="NCBI Taxonomy" id="2840836"/>
    <lineage>
        <taxon>Bacteria</taxon>
        <taxon>Candidatus Galligastranaerophilus</taxon>
    </lineage>
</organism>
<gene>
    <name evidence="1" type="ORF">IAA86_02975</name>
</gene>
<dbReference type="EMBL" id="DVJQ01000025">
    <property type="protein sequence ID" value="HIS73966.1"/>
    <property type="molecule type" value="Genomic_DNA"/>
</dbReference>
<reference evidence="1" key="1">
    <citation type="submission" date="2020-10" db="EMBL/GenBank/DDBJ databases">
        <authorList>
            <person name="Gilroy R."/>
        </authorList>
    </citation>
    <scope>NUCLEOTIDE SEQUENCE</scope>
    <source>
        <strain evidence="1">CHK152-2871</strain>
    </source>
</reference>